<dbReference type="PANTHER" id="PTHR28663">
    <property type="entry name" value="COILED-COIL DOMAIN-CONTAINING PROTEIN 173"/>
    <property type="match status" value="1"/>
</dbReference>
<evidence type="ECO:0000256" key="2">
    <source>
        <dbReference type="SAM" id="MobiDB-lite"/>
    </source>
</evidence>
<feature type="coiled-coil region" evidence="1">
    <location>
        <begin position="289"/>
        <end position="326"/>
    </location>
</feature>
<feature type="coiled-coil region" evidence="1">
    <location>
        <begin position="377"/>
        <end position="407"/>
    </location>
</feature>
<protein>
    <recommendedName>
        <fullName evidence="5">Trichohyalin-plectin-homology domain-containing protein</fullName>
    </recommendedName>
</protein>
<dbReference type="OrthoDB" id="273410at2759"/>
<dbReference type="GeneID" id="94292326"/>
<gene>
    <name evidence="3" type="ORF">JKF63_06299</name>
</gene>
<dbReference type="AlphaFoldDB" id="A0A836ICK4"/>
<feature type="coiled-coil region" evidence="1">
    <location>
        <begin position="201"/>
        <end position="228"/>
    </location>
</feature>
<evidence type="ECO:0000313" key="3">
    <source>
        <dbReference type="EMBL" id="KAG5509594.1"/>
    </source>
</evidence>
<dbReference type="RefSeq" id="XP_067758746.1">
    <property type="nucleotide sequence ID" value="XM_067902249.1"/>
</dbReference>
<name>A0A836ICK4_9TRYP</name>
<sequence length="534" mass="62503">MTLPRGKDTGGMVTTTAPMSCTRARRDPRRRIGNSNAVADGLDMTRVGILSDRELAFFHRLAYAGSHAAEQQQHDARKQEEYRRRNLSKARTAEWTDTIEARHDRFVQEQKDATEAAEARQKVLDDLYLEQRKEEHKAMIARQQLEKIKEDPRTRHVRSVTLLHEALKAREEQVAYRDMVKREEKKRNAADQLEYQQQLWGDQAEELHKKLQARQRNMEEKNTNLEAVLYQIDRRREERAADCEDRKRVDQEAADERAEQREEEMARRARDLENGAYNVAHSRTAVTKAEKLQAHLAENAKDQAALEAEEKKVESLKRYVVEHQRRKQLAFEDRKKASLPQYLKEAQPDKHPTYRTQDAFVQKGTSLLQHLHDGDAKRQEKQREQQLEMTFERLQMEEEKAAEARGETIESKLDANGRNLRHHRASTTAAGFMSMAEEKAYAEEMRRYPEQLRAKEAEEAAARRAEALRLEQAQKLQAAEKHEKERRALEAHREEVREQQAQQEADDARFRAYIDSVIPADMDPFLYRKAVQMH</sequence>
<feature type="compositionally biased region" description="Basic and acidic residues" evidence="2">
    <location>
        <begin position="478"/>
        <end position="498"/>
    </location>
</feature>
<accession>A0A836ICK4</accession>
<dbReference type="EMBL" id="JAFJZO010000013">
    <property type="protein sequence ID" value="KAG5509594.1"/>
    <property type="molecule type" value="Genomic_DNA"/>
</dbReference>
<dbReference type="PANTHER" id="PTHR28663:SF1">
    <property type="entry name" value="CILIA- AND FLAGELLA- ASSOCIATED PROTEIN 210"/>
    <property type="match status" value="1"/>
</dbReference>
<evidence type="ECO:0008006" key="5">
    <source>
        <dbReference type="Google" id="ProtNLM"/>
    </source>
</evidence>
<comment type="caution">
    <text evidence="3">The sequence shown here is derived from an EMBL/GenBank/DDBJ whole genome shotgun (WGS) entry which is preliminary data.</text>
</comment>
<keyword evidence="4" id="KW-1185">Reference proteome</keyword>
<proteinExistence type="predicted"/>
<feature type="region of interest" description="Disordered" evidence="2">
    <location>
        <begin position="240"/>
        <end position="259"/>
    </location>
</feature>
<dbReference type="InterPro" id="IPR039986">
    <property type="entry name" value="CFAP210"/>
</dbReference>
<dbReference type="Proteomes" id="UP000674318">
    <property type="component" value="Chromosome 13"/>
</dbReference>
<keyword evidence="1" id="KW-0175">Coiled coil</keyword>
<dbReference type="KEGG" id="phet:94292326"/>
<evidence type="ECO:0000256" key="1">
    <source>
        <dbReference type="SAM" id="Coils"/>
    </source>
</evidence>
<evidence type="ECO:0000313" key="4">
    <source>
        <dbReference type="Proteomes" id="UP000674318"/>
    </source>
</evidence>
<feature type="region of interest" description="Disordered" evidence="2">
    <location>
        <begin position="475"/>
        <end position="506"/>
    </location>
</feature>
<organism evidence="3 4">
    <name type="scientific">Porcisia hertigi</name>
    <dbReference type="NCBI Taxonomy" id="2761500"/>
    <lineage>
        <taxon>Eukaryota</taxon>
        <taxon>Discoba</taxon>
        <taxon>Euglenozoa</taxon>
        <taxon>Kinetoplastea</taxon>
        <taxon>Metakinetoplastina</taxon>
        <taxon>Trypanosomatida</taxon>
        <taxon>Trypanosomatidae</taxon>
        <taxon>Leishmaniinae</taxon>
        <taxon>Porcisia</taxon>
    </lineage>
</organism>
<reference evidence="3 4" key="1">
    <citation type="submission" date="2021-02" db="EMBL/GenBank/DDBJ databases">
        <title>Porcisia hertigi Genome sequencing and assembly.</title>
        <authorList>
            <person name="Almutairi H."/>
            <person name="Gatherer D."/>
        </authorList>
    </citation>
    <scope>NUCLEOTIDE SEQUENCE [LARGE SCALE GENOMIC DNA]</scope>
    <source>
        <strain evidence="3 4">C119</strain>
    </source>
</reference>